<dbReference type="RefSeq" id="WP_081918789.1">
    <property type="nucleotide sequence ID" value="NZ_BAAFKZ010000031.1"/>
</dbReference>
<dbReference type="GO" id="GO:0005886">
    <property type="term" value="C:plasma membrane"/>
    <property type="evidence" value="ECO:0007669"/>
    <property type="project" value="TreeGrafter"/>
</dbReference>
<evidence type="ECO:0000313" key="2">
    <source>
        <dbReference type="EMBL" id="OUN05014.1"/>
    </source>
</evidence>
<dbReference type="EMBL" id="NFHB01000001">
    <property type="protein sequence ID" value="OUN05014.1"/>
    <property type="molecule type" value="Genomic_DNA"/>
</dbReference>
<sequence>MLVIFAVIIGGIITGRLLSSWRLVFVSRMITVIIWLLLFLLGLEVGSDPAVVGGMATLGRTAFVIFACSVAGSICMSWLLWRCVRRRDAVPDGGGAESPGLPAAAADFPRGAAGGQAAAGGDTRPLSVWDALRGSLVIVAFFVAGCLAGLFSALPFDVAGSRLSTYVLYALMFCVGITLGSDTALAGRVRRLDPRLALLPVMTAVGTLAGAALSTLLLPPLTAGDTMAVGAGFGYYSLSSIFIADFRGAELGTVALLCNVMRELFTLLAAPLVARWFGPLAAVSIGGATTFDTTLPIITQSAGKPYAVVSIFHGCVLDFSVPFLVTFFCTM</sequence>
<dbReference type="PANTHER" id="PTHR35804:SF1">
    <property type="entry name" value="LYSINE EXPORTER LYSO"/>
    <property type="match status" value="1"/>
</dbReference>
<dbReference type="OrthoDB" id="371078at2"/>
<dbReference type="GO" id="GO:0015661">
    <property type="term" value="F:L-lysine efflux transmembrane transporter activity"/>
    <property type="evidence" value="ECO:0007669"/>
    <property type="project" value="InterPro"/>
</dbReference>
<dbReference type="PANTHER" id="PTHR35804">
    <property type="entry name" value="LYSINE EXPORTER LYSO"/>
    <property type="match status" value="1"/>
</dbReference>
<organism evidence="2 3">
    <name type="scientific">Alistipes onderdonkii</name>
    <dbReference type="NCBI Taxonomy" id="328813"/>
    <lineage>
        <taxon>Bacteria</taxon>
        <taxon>Pseudomonadati</taxon>
        <taxon>Bacteroidota</taxon>
        <taxon>Bacteroidia</taxon>
        <taxon>Bacteroidales</taxon>
        <taxon>Rikenellaceae</taxon>
        <taxon>Alistipes</taxon>
    </lineage>
</organism>
<keyword evidence="1" id="KW-1133">Transmembrane helix</keyword>
<feature type="transmembrane region" description="Helical" evidence="1">
    <location>
        <begin position="134"/>
        <end position="154"/>
    </location>
</feature>
<gene>
    <name evidence="2" type="ORF">B5G41_01540</name>
</gene>
<dbReference type="eggNOG" id="COG2431">
    <property type="taxonomic scope" value="Bacteria"/>
</dbReference>
<feature type="transmembrane region" description="Helical" evidence="1">
    <location>
        <begin position="21"/>
        <end position="41"/>
    </location>
</feature>
<feature type="transmembrane region" description="Helical" evidence="1">
    <location>
        <begin position="233"/>
        <end position="257"/>
    </location>
</feature>
<name>A0A1Y3QZ98_9BACT</name>
<feature type="transmembrane region" description="Helical" evidence="1">
    <location>
        <begin position="61"/>
        <end position="81"/>
    </location>
</feature>
<comment type="caution">
    <text evidence="2">The sequence shown here is derived from an EMBL/GenBank/DDBJ whole genome shotgun (WGS) entry which is preliminary data.</text>
</comment>
<feature type="transmembrane region" description="Helical" evidence="1">
    <location>
        <begin position="166"/>
        <end position="185"/>
    </location>
</feature>
<evidence type="ECO:0000256" key="1">
    <source>
        <dbReference type="SAM" id="Phobius"/>
    </source>
</evidence>
<feature type="transmembrane region" description="Helical" evidence="1">
    <location>
        <begin position="197"/>
        <end position="221"/>
    </location>
</feature>
<dbReference type="Pfam" id="PF03956">
    <property type="entry name" value="Lys_export"/>
    <property type="match status" value="2"/>
</dbReference>
<protein>
    <recommendedName>
        <fullName evidence="4">Lysine exporter LysO family protein</fullName>
    </recommendedName>
</protein>
<accession>A0A1Y3QZ98</accession>
<keyword evidence="1" id="KW-0812">Transmembrane</keyword>
<dbReference type="InterPro" id="IPR005642">
    <property type="entry name" value="LysO"/>
</dbReference>
<evidence type="ECO:0000313" key="3">
    <source>
        <dbReference type="Proteomes" id="UP000195772"/>
    </source>
</evidence>
<keyword evidence="1" id="KW-0472">Membrane</keyword>
<reference evidence="3" key="1">
    <citation type="submission" date="2017-04" db="EMBL/GenBank/DDBJ databases">
        <title>Function of individual gut microbiota members based on whole genome sequencing of pure cultures obtained from chicken caecum.</title>
        <authorList>
            <person name="Medvecky M."/>
            <person name="Cejkova D."/>
            <person name="Polansky O."/>
            <person name="Karasova D."/>
            <person name="Kubasova T."/>
            <person name="Cizek A."/>
            <person name="Rychlik I."/>
        </authorList>
    </citation>
    <scope>NUCLEOTIDE SEQUENCE [LARGE SCALE GENOMIC DNA]</scope>
    <source>
        <strain evidence="3">An90</strain>
    </source>
</reference>
<evidence type="ECO:0008006" key="4">
    <source>
        <dbReference type="Google" id="ProtNLM"/>
    </source>
</evidence>
<proteinExistence type="predicted"/>
<feature type="transmembrane region" description="Helical" evidence="1">
    <location>
        <begin position="264"/>
        <end position="286"/>
    </location>
</feature>
<dbReference type="AlphaFoldDB" id="A0A1Y3QZ98"/>
<dbReference type="Proteomes" id="UP000195772">
    <property type="component" value="Unassembled WGS sequence"/>
</dbReference>
<feature type="transmembrane region" description="Helical" evidence="1">
    <location>
        <begin position="306"/>
        <end position="329"/>
    </location>
</feature>